<keyword evidence="1" id="KW-0472">Membrane</keyword>
<accession>C9SAC4</accession>
<dbReference type="HOGENOM" id="CLU_2869358_0_0_1"/>
<evidence type="ECO:0000313" key="3">
    <source>
        <dbReference type="Proteomes" id="UP000008698"/>
    </source>
</evidence>
<organism evidence="3">
    <name type="scientific">Verticillium alfalfae (strain VaMs.102 / ATCC MYA-4576 / FGSC 10136)</name>
    <name type="common">Verticillium wilt of alfalfa</name>
    <name type="synonym">Verticillium albo-atrum</name>
    <dbReference type="NCBI Taxonomy" id="526221"/>
    <lineage>
        <taxon>Eukaryota</taxon>
        <taxon>Fungi</taxon>
        <taxon>Dikarya</taxon>
        <taxon>Ascomycota</taxon>
        <taxon>Pezizomycotina</taxon>
        <taxon>Sordariomycetes</taxon>
        <taxon>Hypocreomycetidae</taxon>
        <taxon>Glomerellales</taxon>
        <taxon>Plectosphaerellaceae</taxon>
        <taxon>Verticillium</taxon>
    </lineage>
</organism>
<dbReference type="EMBL" id="DS985215">
    <property type="protein sequence ID" value="EEY15401.1"/>
    <property type="molecule type" value="Genomic_DNA"/>
</dbReference>
<gene>
    <name evidence="2" type="ORF">VDBG_01510</name>
</gene>
<evidence type="ECO:0000256" key="1">
    <source>
        <dbReference type="SAM" id="Phobius"/>
    </source>
</evidence>
<sequence>MPPALVAMTATLLRALLLPPTVVLPPRLRLVMLPLPPPLAAAGMSLTAPAFGLLAAMGVAAILF</sequence>
<reference evidence="3" key="1">
    <citation type="journal article" date="2011" name="PLoS Pathog.">
        <title>Comparative genomics yields insights into niche adaptation of plant vascular wilt pathogens.</title>
        <authorList>
            <person name="Klosterman S.J."/>
            <person name="Subbarao K.V."/>
            <person name="Kang S."/>
            <person name="Veronese P."/>
            <person name="Gold S.E."/>
            <person name="Thomma B.P.H.J."/>
            <person name="Chen Z."/>
            <person name="Henrissat B."/>
            <person name="Lee Y.-H."/>
            <person name="Park J."/>
            <person name="Garcia-Pedrajas M.D."/>
            <person name="Barbara D.J."/>
            <person name="Anchieta A."/>
            <person name="de Jonge R."/>
            <person name="Santhanam P."/>
            <person name="Maruthachalam K."/>
            <person name="Atallah Z."/>
            <person name="Amyotte S.G."/>
            <person name="Paz Z."/>
            <person name="Inderbitzin P."/>
            <person name="Hayes R.J."/>
            <person name="Heiman D.I."/>
            <person name="Young S."/>
            <person name="Zeng Q."/>
            <person name="Engels R."/>
            <person name="Galagan J."/>
            <person name="Cuomo C.A."/>
            <person name="Dobinson K.F."/>
            <person name="Ma L.-J."/>
        </authorList>
    </citation>
    <scope>NUCLEOTIDE SEQUENCE [LARGE SCALE GENOMIC DNA]</scope>
    <source>
        <strain evidence="3">VaMs.102 / ATCC MYA-4576 / FGSC 10136</strain>
    </source>
</reference>
<evidence type="ECO:0000313" key="2">
    <source>
        <dbReference type="EMBL" id="EEY15401.1"/>
    </source>
</evidence>
<keyword evidence="1" id="KW-1133">Transmembrane helix</keyword>
<keyword evidence="3" id="KW-1185">Reference proteome</keyword>
<dbReference type="GeneID" id="9533405"/>
<dbReference type="AlphaFoldDB" id="C9SAC4"/>
<feature type="transmembrane region" description="Helical" evidence="1">
    <location>
        <begin position="41"/>
        <end position="63"/>
    </location>
</feature>
<keyword evidence="1" id="KW-0812">Transmembrane</keyword>
<proteinExistence type="predicted"/>
<protein>
    <submittedName>
        <fullName evidence="2">Uncharacterized protein</fullName>
    </submittedName>
</protein>
<name>C9SAC4_VERA1</name>
<dbReference type="Proteomes" id="UP000008698">
    <property type="component" value="Unassembled WGS sequence"/>
</dbReference>
<dbReference type="RefSeq" id="XP_003007322.1">
    <property type="nucleotide sequence ID" value="XM_003007276.1"/>
</dbReference>
<dbReference type="KEGG" id="val:VDBG_01510"/>